<keyword evidence="9" id="KW-0966">Cell projection</keyword>
<feature type="compositionally biased region" description="Low complexity" evidence="15">
    <location>
        <begin position="787"/>
        <end position="804"/>
    </location>
</feature>
<evidence type="ECO:0000256" key="11">
    <source>
        <dbReference type="ARBA" id="ARBA00060934"/>
    </source>
</evidence>
<feature type="coiled-coil region" evidence="14">
    <location>
        <begin position="1825"/>
        <end position="1880"/>
    </location>
</feature>
<feature type="repeat" description="WD" evidence="13">
    <location>
        <begin position="483"/>
        <end position="524"/>
    </location>
</feature>
<dbReference type="SUPFAM" id="SSF101908">
    <property type="entry name" value="Putative isomerase YbhE"/>
    <property type="match status" value="1"/>
</dbReference>
<dbReference type="Proteomes" id="UP000265515">
    <property type="component" value="Unassembled WGS sequence"/>
</dbReference>
<feature type="compositionally biased region" description="Basic and acidic residues" evidence="15">
    <location>
        <begin position="33"/>
        <end position="48"/>
    </location>
</feature>
<proteinExistence type="inferred from homology"/>
<feature type="repeat" description="WD" evidence="13">
    <location>
        <begin position="386"/>
        <end position="427"/>
    </location>
</feature>
<keyword evidence="8" id="KW-0206">Cytoskeleton</keyword>
<feature type="region of interest" description="Disordered" evidence="15">
    <location>
        <begin position="1235"/>
        <end position="1319"/>
    </location>
</feature>
<evidence type="ECO:0000256" key="6">
    <source>
        <dbReference type="ARBA" id="ARBA00023054"/>
    </source>
</evidence>
<organism evidence="16 17">
    <name type="scientific">Chara braunii</name>
    <name type="common">Braun's stonewort</name>
    <dbReference type="NCBI Taxonomy" id="69332"/>
    <lineage>
        <taxon>Eukaryota</taxon>
        <taxon>Viridiplantae</taxon>
        <taxon>Streptophyta</taxon>
        <taxon>Charophyceae</taxon>
        <taxon>Charales</taxon>
        <taxon>Characeae</taxon>
        <taxon>Chara</taxon>
    </lineage>
</organism>
<comment type="subcellular location">
    <subcellularLocation>
        <location evidence="1">Cytoplasm</location>
        <location evidence="1">Cytoskeleton</location>
        <location evidence="1">Flagellum axoneme</location>
    </subcellularLocation>
</comment>
<feature type="compositionally biased region" description="Low complexity" evidence="15">
    <location>
        <begin position="700"/>
        <end position="713"/>
    </location>
</feature>
<gene>
    <name evidence="16" type="ORF">CBR_g58401</name>
</gene>
<feature type="coiled-coil region" evidence="14">
    <location>
        <begin position="1994"/>
        <end position="2028"/>
    </location>
</feature>
<dbReference type="SUPFAM" id="SSF50978">
    <property type="entry name" value="WD40 repeat-like"/>
    <property type="match status" value="1"/>
</dbReference>
<keyword evidence="17" id="KW-1185">Reference proteome</keyword>
<keyword evidence="5" id="KW-0282">Flagellum</keyword>
<dbReference type="PANTHER" id="PTHR14885:SF3">
    <property type="entry name" value="CILIA- AND FLAGELLA-ASSOCIATED PROTEIN 44"/>
    <property type="match status" value="1"/>
</dbReference>
<protein>
    <recommendedName>
        <fullName evidence="12">Cilia- and flagella-associated protein 44</fullName>
    </recommendedName>
</protein>
<feature type="region of interest" description="Disordered" evidence="15">
    <location>
        <begin position="674"/>
        <end position="886"/>
    </location>
</feature>
<keyword evidence="3 13" id="KW-0853">WD repeat</keyword>
<feature type="repeat" description="WD" evidence="13">
    <location>
        <begin position="573"/>
        <end position="605"/>
    </location>
</feature>
<evidence type="ECO:0000313" key="16">
    <source>
        <dbReference type="EMBL" id="GBG93046.1"/>
    </source>
</evidence>
<evidence type="ECO:0000256" key="13">
    <source>
        <dbReference type="PROSITE-ProRule" id="PRU00221"/>
    </source>
</evidence>
<dbReference type="STRING" id="69332.A0A388MEQ2"/>
<feature type="region of interest" description="Disordered" evidence="15">
    <location>
        <begin position="2120"/>
        <end position="2142"/>
    </location>
</feature>
<comment type="function">
    <text evidence="10">Flagellar protein involved in sperm flagellum axoneme organization and function.</text>
</comment>
<accession>A0A388MEQ2</accession>
<evidence type="ECO:0000256" key="9">
    <source>
        <dbReference type="ARBA" id="ARBA00023273"/>
    </source>
</evidence>
<evidence type="ECO:0000256" key="5">
    <source>
        <dbReference type="ARBA" id="ARBA00022846"/>
    </source>
</evidence>
<feature type="compositionally biased region" description="Low complexity" evidence="15">
    <location>
        <begin position="1256"/>
        <end position="1269"/>
    </location>
</feature>
<keyword evidence="6 14" id="KW-0175">Coiled coil</keyword>
<dbReference type="InterPro" id="IPR015943">
    <property type="entry name" value="WD40/YVTN_repeat-like_dom_sf"/>
</dbReference>
<feature type="compositionally biased region" description="Acidic residues" evidence="15">
    <location>
        <begin position="741"/>
        <end position="757"/>
    </location>
</feature>
<dbReference type="OrthoDB" id="1935234at2759"/>
<dbReference type="PROSITE" id="PS50082">
    <property type="entry name" value="WD_REPEATS_2"/>
    <property type="match status" value="3"/>
</dbReference>
<evidence type="ECO:0000256" key="7">
    <source>
        <dbReference type="ARBA" id="ARBA00023069"/>
    </source>
</evidence>
<evidence type="ECO:0000256" key="15">
    <source>
        <dbReference type="SAM" id="MobiDB-lite"/>
    </source>
</evidence>
<feature type="coiled-coil region" evidence="14">
    <location>
        <begin position="1190"/>
        <end position="1224"/>
    </location>
</feature>
<evidence type="ECO:0000256" key="4">
    <source>
        <dbReference type="ARBA" id="ARBA00022737"/>
    </source>
</evidence>
<name>A0A388MEQ2_CHABU</name>
<dbReference type="EMBL" id="BFEA01001212">
    <property type="protein sequence ID" value="GBG93046.1"/>
    <property type="molecule type" value="Genomic_DNA"/>
</dbReference>
<evidence type="ECO:0000256" key="3">
    <source>
        <dbReference type="ARBA" id="ARBA00022574"/>
    </source>
</evidence>
<feature type="compositionally biased region" description="Basic and acidic residues" evidence="15">
    <location>
        <begin position="843"/>
        <end position="863"/>
    </location>
</feature>
<feature type="coiled-coil region" evidence="14">
    <location>
        <begin position="1076"/>
        <end position="1103"/>
    </location>
</feature>
<feature type="compositionally biased region" description="Basic and acidic residues" evidence="15">
    <location>
        <begin position="1305"/>
        <end position="1319"/>
    </location>
</feature>
<keyword evidence="2" id="KW-0963">Cytoplasm</keyword>
<keyword evidence="7" id="KW-0969">Cilium</keyword>
<sequence>MASRRGSMDSKGGASGSESAVKSTDVASDEGQTEEREGTIGDGEERGTPEASFDESLAMADIDGTLDSLCDDVAIADTDDTADSLSAGLEEDDWGDFVDRQALADIDAILNSTMDAVGRRESLLHTMFVGDRFINFYDPEKFRAKEGPKQLPFNTATLHHCFGFEGSRRSNIQYIADHLIIHVCGNTVQTLDLKTMEQSYLWGLDGKGIGAVAVHPSQRFFAVCEKGVSPNVYVYEYPSLRLYKVLKGGTENAYSTALFSSDGLKLATVGSFPDFWLTLWNWEAEKIILRSKAFSQEVFRISFSEFFPGQLITSGTGHIRFWKMALTFTGLKLQGEIGKFGQTPLSDVAGYAELPDGKVLSGTESGSLLMWDGGLIKCEIRKPEGVPCHQGMIEEVFLDRDMGQIVTAGVDGYVKFWSFEAIDAADTIDEKSTVEIEPVEEICIGAGVRIKSLLREPDHWLIQDEGGSLLRVQLPTYRPIKLLDFHMGSISAIDCSPISHHAVTGGSDGTIRLFDYRRKTHLHSRRFNAAVTTLSWLPKHVESSGRTVISGFADGVVRVLSCSATSWDLRHVLKPHKAAVNAIAVTHDGQVVASASADATVFFFDQVTTFGPIGFVELTAVPSCMSWSEDGSRLLFGCVDGSVFEMSRPNALVDTTKTFRLDITTRVIDFKRPVIAAPKKKQRRQRKQPGHPASSRPAADEPSSSAGSAAGDGVAAGGGAADGGAVPGKPTVGVGVGGGENEGEETEAAGLEGEEPTGDGQEGKTGDEPPAESRGSRRASLELLTDGSKAPPAGKGGPRSRAGSVSEQGGGKDGDSQLQPDAPGDTNENKEAAGSHSQKRRSSLRDKPAGDEQPKGGGRRDSTTKGGGTGPAKGEVSKEEGEENEDKVPFPVRAILFKPRSSGKSFYLTLGGRAKGVLYECNTENGNVIATVPLHSASAVSSLRLTRSIRFLLTGYEDGVVRLEYAPWIQPQPELHLWEKCLHDGFSGTVNGVATSFDDTFLLSVASDGSFFVHSLTLDGTMQREGETGTLLRSTTVAPPAAEGLPVYTDAMEDIVSVTEYSMEDSKQKKEHDNLIAAANLKKASVREQLAKLREEFAQLIEENMSKPPREQLPPEEFDIDSGLRGLIETQTQEKIAMAEKELQWESEKKSIALAKLRRWFLDDVEVERVVLRAFMSKRNVTTFRTAKLSAQMLESIENAHKMLEEEERQREIREEEEKKARELVTRTFFSSIILPQPRAHAGEAATQEPSPSPTNPANSSSPTSNPTNVEERDTSPPPSRSNQLHSPEEQHKSPRPPSAGPKLSKQEQRRLQREKRQEEWAAFMKTKPSDDYQNPDDVASMEWARTHMGDFKLKSDSNYILPEHKRENAVRKWQQMVLLQEAIHSHKMDFNKKLLALRDVKAKVVESISKDNARITEINIYLKMESANQSLLKPQTYPDEYPERRDIVTREDLIAFNKEQRKAGKDGKKGKGASLLGGFSTAMASAQSPTTGGGGGGEEEDMEEEPPSVLLGGSIGKMTLGKAGPSSPTVGTFPAGAGAWEKASAATLTSAGDGSVAGGGRTSPAPASGTDSQPHTAARPWHLVKNVTVMVPSGTTRRDEQEIWWKGQENLQMSELEFVEQEMVNRRLKHEKSKLQERVNTVVNAFDEALEDLRRRKFRLEADLKNADLRMLVYYRELALLKEFGKQDAQLQSKYSAKVAERSDIMLKLADNEEKIENKKQIFDKQSERKQAVVANFDAVVDANHPFREQLSKIFYRRIKRSKKKQRSNTDNADDDSEDSDDLDDVDEGRGDEDMDDDDDEEEVCPPGCDSGLYEKVCELRERKLDQDELINEIQKTLDTLKKEREGLHKKQKNIEAAVKGVEKEMEDFEKEKQSALNQIDVVVTLKMHQIEYLVDGVLPSDLTHALVFSTTALQGLKERIRELITEKAELRKQQRDLKRYQASLLKDRKAKQARIGELEARAHDVQMLKFGQVIDLELLDRVNCQKGSDELKDELTKQSAQHAKEIAHWNQRIHDAGEQLAKLTQENTACLEKAADLTQLQRSLESVLNATQTTLMKDPSLTFKKEQEERDKLLHIVHAQAAEIESLKTEIAALRRKGGNLHALLAQIHDPISNLNASPSFKSDSFRKGMPPIKAAGRGK</sequence>
<feature type="region of interest" description="Disordered" evidence="15">
    <location>
        <begin position="1551"/>
        <end position="1582"/>
    </location>
</feature>
<dbReference type="Gramene" id="GBG93046">
    <property type="protein sequence ID" value="GBG93046"/>
    <property type="gene ID" value="CBR_g58401"/>
</dbReference>
<feature type="compositionally biased region" description="Acidic residues" evidence="15">
    <location>
        <begin position="1498"/>
        <end position="1507"/>
    </location>
</feature>
<dbReference type="InterPro" id="IPR001680">
    <property type="entry name" value="WD40_rpt"/>
</dbReference>
<evidence type="ECO:0000256" key="1">
    <source>
        <dbReference type="ARBA" id="ARBA00004611"/>
    </source>
</evidence>
<reference evidence="16 17" key="1">
    <citation type="journal article" date="2018" name="Cell">
        <title>The Chara Genome: Secondary Complexity and Implications for Plant Terrestrialization.</title>
        <authorList>
            <person name="Nishiyama T."/>
            <person name="Sakayama H."/>
            <person name="Vries J.D."/>
            <person name="Buschmann H."/>
            <person name="Saint-Marcoux D."/>
            <person name="Ullrich K.K."/>
            <person name="Haas F.B."/>
            <person name="Vanderstraeten L."/>
            <person name="Becker D."/>
            <person name="Lang D."/>
            <person name="Vosolsobe S."/>
            <person name="Rombauts S."/>
            <person name="Wilhelmsson P.K.I."/>
            <person name="Janitza P."/>
            <person name="Kern R."/>
            <person name="Heyl A."/>
            <person name="Rumpler F."/>
            <person name="Villalobos L.I.A.C."/>
            <person name="Clay J.M."/>
            <person name="Skokan R."/>
            <person name="Toyoda A."/>
            <person name="Suzuki Y."/>
            <person name="Kagoshima H."/>
            <person name="Schijlen E."/>
            <person name="Tajeshwar N."/>
            <person name="Catarino B."/>
            <person name="Hetherington A.J."/>
            <person name="Saltykova A."/>
            <person name="Bonnot C."/>
            <person name="Breuninger H."/>
            <person name="Symeonidi A."/>
            <person name="Radhakrishnan G.V."/>
            <person name="Van Nieuwerburgh F."/>
            <person name="Deforce D."/>
            <person name="Chang C."/>
            <person name="Karol K.G."/>
            <person name="Hedrich R."/>
            <person name="Ulvskov P."/>
            <person name="Glockner G."/>
            <person name="Delwiche C.F."/>
            <person name="Petrasek J."/>
            <person name="Van de Peer Y."/>
            <person name="Friml J."/>
            <person name="Beilby M."/>
            <person name="Dolan L."/>
            <person name="Kohara Y."/>
            <person name="Sugano S."/>
            <person name="Fujiyama A."/>
            <person name="Delaux P.-M."/>
            <person name="Quint M."/>
            <person name="TheiBen G."/>
            <person name="Hagemann M."/>
            <person name="Harholt J."/>
            <person name="Dunand C."/>
            <person name="Zachgo S."/>
            <person name="Langdale J."/>
            <person name="Maumus F."/>
            <person name="Straeten D.V.D."/>
            <person name="Gould S.B."/>
            <person name="Rensing S.A."/>
        </authorList>
    </citation>
    <scope>NUCLEOTIDE SEQUENCE [LARGE SCALE GENOMIC DNA]</scope>
    <source>
        <strain evidence="16 17">S276</strain>
    </source>
</reference>
<dbReference type="PANTHER" id="PTHR14885">
    <property type="entry name" value="CILIA- AND FLAGELLA-ASSOCIATED PROTEIN 43-RELATED"/>
    <property type="match status" value="1"/>
</dbReference>
<feature type="compositionally biased region" description="Acidic residues" evidence="15">
    <location>
        <begin position="1773"/>
        <end position="1805"/>
    </location>
</feature>
<evidence type="ECO:0000313" key="17">
    <source>
        <dbReference type="Proteomes" id="UP000265515"/>
    </source>
</evidence>
<feature type="region of interest" description="Disordered" evidence="15">
    <location>
        <begin position="1482"/>
        <end position="1530"/>
    </location>
</feature>
<evidence type="ECO:0000256" key="12">
    <source>
        <dbReference type="ARBA" id="ARBA00074727"/>
    </source>
</evidence>
<dbReference type="GO" id="GO:0060285">
    <property type="term" value="P:cilium-dependent cell motility"/>
    <property type="evidence" value="ECO:0007669"/>
    <property type="project" value="UniProtKB-ARBA"/>
</dbReference>
<feature type="region of interest" description="Disordered" evidence="15">
    <location>
        <begin position="1"/>
        <end position="51"/>
    </location>
</feature>
<feature type="compositionally biased region" description="Polar residues" evidence="15">
    <location>
        <begin position="16"/>
        <end position="26"/>
    </location>
</feature>
<evidence type="ECO:0000256" key="10">
    <source>
        <dbReference type="ARBA" id="ARBA00055223"/>
    </source>
</evidence>
<dbReference type="Gene3D" id="2.130.10.10">
    <property type="entry name" value="YVTN repeat-like/Quinoprotein amine dehydrogenase"/>
    <property type="match status" value="3"/>
</dbReference>
<feature type="coiled-coil region" evidence="14">
    <location>
        <begin position="1915"/>
        <end position="1945"/>
    </location>
</feature>
<feature type="compositionally biased region" description="Gly residues" evidence="15">
    <location>
        <begin position="714"/>
        <end position="726"/>
    </location>
</feature>
<dbReference type="SMART" id="SM00320">
    <property type="entry name" value="WD40"/>
    <property type="match status" value="10"/>
</dbReference>
<dbReference type="InterPro" id="IPR036322">
    <property type="entry name" value="WD40_repeat_dom_sf"/>
</dbReference>
<evidence type="ECO:0000256" key="8">
    <source>
        <dbReference type="ARBA" id="ARBA00023212"/>
    </source>
</evidence>
<keyword evidence="4" id="KW-0677">Repeat</keyword>
<dbReference type="FunFam" id="2.130.10.10:FF:000401">
    <property type="entry name" value="Cilia- and flagella-associated protein 44"/>
    <property type="match status" value="1"/>
</dbReference>
<evidence type="ECO:0000256" key="14">
    <source>
        <dbReference type="SAM" id="Coils"/>
    </source>
</evidence>
<feature type="coiled-coil region" evidence="14">
    <location>
        <begin position="1626"/>
        <end position="1671"/>
    </location>
</feature>
<dbReference type="Pfam" id="PF25828">
    <property type="entry name" value="CC_Cfap43"/>
    <property type="match status" value="1"/>
</dbReference>
<evidence type="ECO:0000256" key="2">
    <source>
        <dbReference type="ARBA" id="ARBA00022490"/>
    </source>
</evidence>
<dbReference type="Pfam" id="PF00400">
    <property type="entry name" value="WD40"/>
    <property type="match status" value="2"/>
</dbReference>
<comment type="similarity">
    <text evidence="11">Belongs to the CFAP44 family.</text>
</comment>
<dbReference type="OMA" id="FIMDRVH"/>
<comment type="caution">
    <text evidence="16">The sequence shown here is derived from an EMBL/GenBank/DDBJ whole genome shotgun (WGS) entry which is preliminary data.</text>
</comment>
<feature type="region of interest" description="Disordered" evidence="15">
    <location>
        <begin position="1766"/>
        <end position="1809"/>
    </location>
</feature>
<feature type="compositionally biased region" description="Basic residues" evidence="15">
    <location>
        <begin position="678"/>
        <end position="689"/>
    </location>
</feature>